<keyword evidence="2" id="KW-1185">Reference proteome</keyword>
<gene>
    <name evidence="1" type="ORF">T10_8159</name>
</gene>
<dbReference type="Proteomes" id="UP000054843">
    <property type="component" value="Unassembled WGS sequence"/>
</dbReference>
<accession>A0A0V1M1P6</accession>
<comment type="caution">
    <text evidence="1">The sequence shown here is derived from an EMBL/GenBank/DDBJ whole genome shotgun (WGS) entry which is preliminary data.</text>
</comment>
<organism evidence="1 2">
    <name type="scientific">Trichinella papuae</name>
    <dbReference type="NCBI Taxonomy" id="268474"/>
    <lineage>
        <taxon>Eukaryota</taxon>
        <taxon>Metazoa</taxon>
        <taxon>Ecdysozoa</taxon>
        <taxon>Nematoda</taxon>
        <taxon>Enoplea</taxon>
        <taxon>Dorylaimia</taxon>
        <taxon>Trichinellida</taxon>
        <taxon>Trichinellidae</taxon>
        <taxon>Trichinella</taxon>
    </lineage>
</organism>
<evidence type="ECO:0000313" key="1">
    <source>
        <dbReference type="EMBL" id="KRZ65593.1"/>
    </source>
</evidence>
<dbReference type="EMBL" id="JYDO01000325">
    <property type="protein sequence ID" value="KRZ65593.1"/>
    <property type="molecule type" value="Genomic_DNA"/>
</dbReference>
<dbReference type="AlphaFoldDB" id="A0A0V1M1P6"/>
<name>A0A0V1M1P6_9BILA</name>
<protein>
    <submittedName>
        <fullName evidence="1">Uncharacterized protein</fullName>
    </submittedName>
</protein>
<proteinExistence type="predicted"/>
<dbReference type="InterPro" id="IPR036388">
    <property type="entry name" value="WH-like_DNA-bd_sf"/>
</dbReference>
<reference evidence="1 2" key="1">
    <citation type="submission" date="2015-01" db="EMBL/GenBank/DDBJ databases">
        <title>Evolution of Trichinella species and genotypes.</title>
        <authorList>
            <person name="Korhonen P.K."/>
            <person name="Edoardo P."/>
            <person name="Giuseppe L.R."/>
            <person name="Gasser R.B."/>
        </authorList>
    </citation>
    <scope>NUCLEOTIDE SEQUENCE [LARGE SCALE GENOMIC DNA]</scope>
    <source>
        <strain evidence="1">ISS1980</strain>
    </source>
</reference>
<dbReference type="Gene3D" id="1.10.10.10">
    <property type="entry name" value="Winged helix-like DNA-binding domain superfamily/Winged helix DNA-binding domain"/>
    <property type="match status" value="1"/>
</dbReference>
<dbReference type="OrthoDB" id="10490158at2759"/>
<evidence type="ECO:0000313" key="2">
    <source>
        <dbReference type="Proteomes" id="UP000054843"/>
    </source>
</evidence>
<sequence>MHAGKTIFRRGIGCFPAIKVVNPFGLHGTEGNKEAIRHQLSNLTGITDMDIVATLFTYDMLAKEGEEYWIVMSETFRQAYRKLHLSERSRRMKFFYNITDVIVNAVLNSSLKHCKYEFAMFSFILHSIEARAKVVLRD</sequence>